<gene>
    <name evidence="1" type="ORF">UFOPK3775_01005</name>
</gene>
<dbReference type="AlphaFoldDB" id="A0A6J5ZHR0"/>
<name>A0A6J5ZHR0_9ZZZZ</name>
<protein>
    <submittedName>
        <fullName evidence="1">Unannotated protein</fullName>
    </submittedName>
</protein>
<dbReference type="EMBL" id="CAESAK010000154">
    <property type="protein sequence ID" value="CAB4342135.1"/>
    <property type="molecule type" value="Genomic_DNA"/>
</dbReference>
<proteinExistence type="predicted"/>
<reference evidence="1" key="1">
    <citation type="submission" date="2020-05" db="EMBL/GenBank/DDBJ databases">
        <authorList>
            <person name="Chiriac C."/>
            <person name="Salcher M."/>
            <person name="Ghai R."/>
            <person name="Kavagutti S V."/>
        </authorList>
    </citation>
    <scope>NUCLEOTIDE SEQUENCE</scope>
</reference>
<organism evidence="1">
    <name type="scientific">freshwater metagenome</name>
    <dbReference type="NCBI Taxonomy" id="449393"/>
    <lineage>
        <taxon>unclassified sequences</taxon>
        <taxon>metagenomes</taxon>
        <taxon>ecological metagenomes</taxon>
    </lineage>
</organism>
<accession>A0A6J5ZHR0</accession>
<evidence type="ECO:0000313" key="1">
    <source>
        <dbReference type="EMBL" id="CAB4342135.1"/>
    </source>
</evidence>
<sequence>MSWFTEFKAKRAAKAAARSFKRDHEIWQDDFQTLEKLIAVITAASKGEDSVPNTLMQAKGEHTLWSGTAVFHETGRTPSRYQGGSHGVSVPVVAGIRFRVGAMSGQVIPGIEMQMDKDQGVVMLTNERLIFTGPLKTQQWDFDKVLMLSTSPDQSDYFISVSNRDKTSGVRFDPVTGREFNRFLGSATAVHESGYEEVLKELNSMRTAALANKPAL</sequence>